<keyword evidence="2" id="KW-1185">Reference proteome</keyword>
<feature type="non-terminal residue" evidence="1">
    <location>
        <position position="1"/>
    </location>
</feature>
<proteinExistence type="predicted"/>
<evidence type="ECO:0000313" key="1">
    <source>
        <dbReference type="EMBL" id="KAF5901323.1"/>
    </source>
</evidence>
<organism evidence="1 2">
    <name type="scientific">Clarias magur</name>
    <name type="common">Asian catfish</name>
    <name type="synonym">Macropteronotus magur</name>
    <dbReference type="NCBI Taxonomy" id="1594786"/>
    <lineage>
        <taxon>Eukaryota</taxon>
        <taxon>Metazoa</taxon>
        <taxon>Chordata</taxon>
        <taxon>Craniata</taxon>
        <taxon>Vertebrata</taxon>
        <taxon>Euteleostomi</taxon>
        <taxon>Actinopterygii</taxon>
        <taxon>Neopterygii</taxon>
        <taxon>Teleostei</taxon>
        <taxon>Ostariophysi</taxon>
        <taxon>Siluriformes</taxon>
        <taxon>Clariidae</taxon>
        <taxon>Clarias</taxon>
    </lineage>
</organism>
<comment type="caution">
    <text evidence="1">The sequence shown here is derived from an EMBL/GenBank/DDBJ whole genome shotgun (WGS) entry which is preliminary data.</text>
</comment>
<feature type="non-terminal residue" evidence="1">
    <location>
        <position position="76"/>
    </location>
</feature>
<sequence>KMAFPGHFCSSPALVRLSDWLFVSPCVPPPLPPPFLLSPFSCHPGGRVSEVAVLTSCLGPRRSNEPNQRERGVRGG</sequence>
<reference evidence="1" key="1">
    <citation type="submission" date="2020-07" db="EMBL/GenBank/DDBJ databases">
        <title>Clarias magur genome sequencing, assembly and annotation.</title>
        <authorList>
            <person name="Kushwaha B."/>
            <person name="Kumar R."/>
            <person name="Das P."/>
            <person name="Joshi C.G."/>
            <person name="Kumar D."/>
            <person name="Nagpure N.S."/>
            <person name="Pandey M."/>
            <person name="Agarwal S."/>
            <person name="Srivastava S."/>
            <person name="Singh M."/>
            <person name="Sahoo L."/>
            <person name="Jayasankar P."/>
            <person name="Meher P.K."/>
            <person name="Koringa P.G."/>
            <person name="Iquebal M.A."/>
            <person name="Das S.P."/>
            <person name="Bit A."/>
            <person name="Patnaik S."/>
            <person name="Patel N."/>
            <person name="Shah T.M."/>
            <person name="Hinsu A."/>
            <person name="Jena J.K."/>
        </authorList>
    </citation>
    <scope>NUCLEOTIDE SEQUENCE</scope>
    <source>
        <strain evidence="1">CIFAMagur01</strain>
        <tissue evidence="1">Testis</tissue>
    </source>
</reference>
<accession>A0A8J4XBV2</accession>
<protein>
    <submittedName>
        <fullName evidence="1">Seizure protein 6</fullName>
    </submittedName>
</protein>
<evidence type="ECO:0000313" key="2">
    <source>
        <dbReference type="Proteomes" id="UP000727407"/>
    </source>
</evidence>
<name>A0A8J4XBV2_CLAMG</name>
<dbReference type="Proteomes" id="UP000727407">
    <property type="component" value="Unassembled WGS sequence"/>
</dbReference>
<dbReference type="EMBL" id="QNUK01000115">
    <property type="protein sequence ID" value="KAF5901323.1"/>
    <property type="molecule type" value="Genomic_DNA"/>
</dbReference>
<dbReference type="AlphaFoldDB" id="A0A8J4XBV2"/>
<gene>
    <name evidence="1" type="primary">sez6</name>
    <name evidence="1" type="ORF">DAT39_008980</name>
</gene>